<evidence type="ECO:0000256" key="1">
    <source>
        <dbReference type="SAM" id="MobiDB-lite"/>
    </source>
</evidence>
<feature type="compositionally biased region" description="Low complexity" evidence="1">
    <location>
        <begin position="10"/>
        <end position="27"/>
    </location>
</feature>
<dbReference type="OrthoDB" id="3545889at2759"/>
<comment type="caution">
    <text evidence="2">The sequence shown here is derived from an EMBL/GenBank/DDBJ whole genome shotgun (WGS) entry which is preliminary data.</text>
</comment>
<dbReference type="EMBL" id="JAFJYH010000102">
    <property type="protein sequence ID" value="KAG4419569.1"/>
    <property type="molecule type" value="Genomic_DNA"/>
</dbReference>
<feature type="region of interest" description="Disordered" evidence="1">
    <location>
        <begin position="152"/>
        <end position="185"/>
    </location>
</feature>
<feature type="region of interest" description="Disordered" evidence="1">
    <location>
        <begin position="1"/>
        <end position="27"/>
    </location>
</feature>
<accession>A0A8H7TDH8</accession>
<reference evidence="2" key="1">
    <citation type="submission" date="2021-02" db="EMBL/GenBank/DDBJ databases">
        <title>Genome sequence Cadophora malorum strain M34.</title>
        <authorList>
            <person name="Stefanovic E."/>
            <person name="Vu D."/>
            <person name="Scully C."/>
            <person name="Dijksterhuis J."/>
            <person name="Roader J."/>
            <person name="Houbraken J."/>
        </authorList>
    </citation>
    <scope>NUCLEOTIDE SEQUENCE</scope>
    <source>
        <strain evidence="2">M34</strain>
    </source>
</reference>
<protein>
    <submittedName>
        <fullName evidence="2">Uncharacterized protein</fullName>
    </submittedName>
</protein>
<feature type="compositionally biased region" description="Basic and acidic residues" evidence="1">
    <location>
        <begin position="167"/>
        <end position="179"/>
    </location>
</feature>
<keyword evidence="3" id="KW-1185">Reference proteome</keyword>
<organism evidence="2 3">
    <name type="scientific">Cadophora malorum</name>
    <dbReference type="NCBI Taxonomy" id="108018"/>
    <lineage>
        <taxon>Eukaryota</taxon>
        <taxon>Fungi</taxon>
        <taxon>Dikarya</taxon>
        <taxon>Ascomycota</taxon>
        <taxon>Pezizomycotina</taxon>
        <taxon>Leotiomycetes</taxon>
        <taxon>Helotiales</taxon>
        <taxon>Ploettnerulaceae</taxon>
        <taxon>Cadophora</taxon>
    </lineage>
</organism>
<dbReference type="Proteomes" id="UP000664132">
    <property type="component" value="Unassembled WGS sequence"/>
</dbReference>
<evidence type="ECO:0000313" key="2">
    <source>
        <dbReference type="EMBL" id="KAG4419569.1"/>
    </source>
</evidence>
<evidence type="ECO:0000313" key="3">
    <source>
        <dbReference type="Proteomes" id="UP000664132"/>
    </source>
</evidence>
<gene>
    <name evidence="2" type="ORF">IFR04_007271</name>
</gene>
<dbReference type="AlphaFoldDB" id="A0A8H7TDH8"/>
<sequence>MALPIKEQAHSPPSYQHQHQHQHQPSCQHAFLAQTQHSPLPPLYFATTPSPSTQQPTLRLSTVTKLTRALTTLGTPHSHTSFLNHDIVKLRKELEAGMSRERRQAMQFYILGIKDPGKRAAAELHLARYKGFAIGVDGRLGFGTEEGAYGEGVREGETVGGDSNAAGERRQGRSLRESVKGCGVM</sequence>
<proteinExistence type="predicted"/>
<name>A0A8H7TDH8_9HELO</name>